<dbReference type="Pfam" id="PF25376">
    <property type="entry name" value="Pre-PUA_NSUN2"/>
    <property type="match status" value="1"/>
</dbReference>
<comment type="catalytic activity">
    <reaction evidence="15">
        <text>cytidine(34) in tRNA precursor + S-adenosyl-L-methionine = 5-methylcytidine(34) in tRNA precursor + S-adenosyl-L-homocysteine + H(+)</text>
        <dbReference type="Rhea" id="RHEA:42940"/>
        <dbReference type="Rhea" id="RHEA-COMP:10291"/>
        <dbReference type="Rhea" id="RHEA-COMP:10295"/>
        <dbReference type="ChEBI" id="CHEBI:15378"/>
        <dbReference type="ChEBI" id="CHEBI:57856"/>
        <dbReference type="ChEBI" id="CHEBI:59789"/>
        <dbReference type="ChEBI" id="CHEBI:74483"/>
        <dbReference type="ChEBI" id="CHEBI:82748"/>
        <dbReference type="EC" id="2.1.1.203"/>
    </reaction>
    <physiologicalReaction direction="left-to-right" evidence="15">
        <dbReference type="Rhea" id="RHEA:42941"/>
    </physiologicalReaction>
</comment>
<dbReference type="EC" id="2.1.1.203" evidence="2"/>
<keyword evidence="9" id="KW-0539">Nucleus</keyword>
<evidence type="ECO:0000256" key="1">
    <source>
        <dbReference type="ARBA" id="ARBA00004123"/>
    </source>
</evidence>
<evidence type="ECO:0000313" key="22">
    <source>
        <dbReference type="Proteomes" id="UP000007875"/>
    </source>
</evidence>
<dbReference type="GO" id="GO:0005737">
    <property type="term" value="C:cytoplasm"/>
    <property type="evidence" value="ECO:0007669"/>
    <property type="project" value="TreeGrafter"/>
</dbReference>
<feature type="compositionally biased region" description="Basic and acidic residues" evidence="19">
    <location>
        <begin position="401"/>
        <end position="410"/>
    </location>
</feature>
<evidence type="ECO:0000313" key="21">
    <source>
        <dbReference type="Ensembl" id="ENSCSAVP00000002870.1"/>
    </source>
</evidence>
<evidence type="ECO:0000256" key="8">
    <source>
        <dbReference type="ARBA" id="ARBA00022884"/>
    </source>
</evidence>
<accession>H2YC22</accession>
<dbReference type="GO" id="GO:0000049">
    <property type="term" value="F:tRNA binding"/>
    <property type="evidence" value="ECO:0007669"/>
    <property type="project" value="UniProtKB-KW"/>
</dbReference>
<dbReference type="GO" id="GO:0005634">
    <property type="term" value="C:nucleus"/>
    <property type="evidence" value="ECO:0007669"/>
    <property type="project" value="UniProtKB-SubCell"/>
</dbReference>
<dbReference type="InterPro" id="IPR049560">
    <property type="entry name" value="MeTrfase_RsmB-F_NOP2_cat"/>
</dbReference>
<dbReference type="InterPro" id="IPR001678">
    <property type="entry name" value="MeTrfase_RsmB-F_NOP2_dom"/>
</dbReference>
<evidence type="ECO:0000256" key="2">
    <source>
        <dbReference type="ARBA" id="ARBA00012629"/>
    </source>
</evidence>
<evidence type="ECO:0000256" key="11">
    <source>
        <dbReference type="ARBA" id="ARBA00032770"/>
    </source>
</evidence>
<dbReference type="Pfam" id="PF25378">
    <property type="entry name" value="PUA_NSUN2"/>
    <property type="match status" value="1"/>
</dbReference>
<dbReference type="Gene3D" id="3.40.50.150">
    <property type="entry name" value="Vaccinia Virus protein VP39"/>
    <property type="match status" value="1"/>
</dbReference>
<evidence type="ECO:0000256" key="9">
    <source>
        <dbReference type="ARBA" id="ARBA00023242"/>
    </source>
</evidence>
<comment type="catalytic activity">
    <reaction evidence="13">
        <text>cytidine(49) in tRNA + S-adenosyl-L-methionine = 5-methylcytidine(49) in tRNA + S-adenosyl-L-homocysteine + H(+)</text>
        <dbReference type="Rhea" id="RHEA:42952"/>
        <dbReference type="Rhea" id="RHEA-COMP:10294"/>
        <dbReference type="Rhea" id="RHEA-COMP:10385"/>
        <dbReference type="ChEBI" id="CHEBI:15378"/>
        <dbReference type="ChEBI" id="CHEBI:57856"/>
        <dbReference type="ChEBI" id="CHEBI:59789"/>
        <dbReference type="ChEBI" id="CHEBI:74483"/>
        <dbReference type="ChEBI" id="CHEBI:82748"/>
    </reaction>
    <physiologicalReaction direction="left-to-right" evidence="13">
        <dbReference type="Rhea" id="RHEA:42953"/>
    </physiologicalReaction>
</comment>
<comment type="subcellular location">
    <subcellularLocation>
        <location evidence="1">Nucleus</location>
    </subcellularLocation>
</comment>
<proteinExistence type="inferred from homology"/>
<dbReference type="eggNOG" id="KOG2198">
    <property type="taxonomic scope" value="Eukaryota"/>
</dbReference>
<comment type="catalytic activity">
    <reaction evidence="17">
        <text>a cytidine in mRNA + S-adenosyl-L-methionine = a 5-methylcytidine in mRNA + S-adenosyl-L-homocysteine + H(+)</text>
        <dbReference type="Rhea" id="RHEA:61464"/>
        <dbReference type="Rhea" id="RHEA-COMP:15145"/>
        <dbReference type="Rhea" id="RHEA-COMP:15826"/>
        <dbReference type="ChEBI" id="CHEBI:15378"/>
        <dbReference type="ChEBI" id="CHEBI:57856"/>
        <dbReference type="ChEBI" id="CHEBI:59789"/>
        <dbReference type="ChEBI" id="CHEBI:74483"/>
        <dbReference type="ChEBI" id="CHEBI:82748"/>
    </reaction>
    <physiologicalReaction direction="left-to-right" evidence="17">
        <dbReference type="Rhea" id="RHEA:61465"/>
    </physiologicalReaction>
</comment>
<dbReference type="PANTHER" id="PTHR22808:SF1">
    <property type="entry name" value="RNA CYTOSINE-C(5)-METHYLTRANSFERASE NSUN2-RELATED"/>
    <property type="match status" value="1"/>
</dbReference>
<dbReference type="InterPro" id="IPR029063">
    <property type="entry name" value="SAM-dependent_MTases_sf"/>
</dbReference>
<dbReference type="InterPro" id="IPR023267">
    <property type="entry name" value="RCMT"/>
</dbReference>
<reference evidence="22" key="1">
    <citation type="submission" date="2003-08" db="EMBL/GenBank/DDBJ databases">
        <authorList>
            <person name="Birren B."/>
            <person name="Nusbaum C."/>
            <person name="Abebe A."/>
            <person name="Abouelleil A."/>
            <person name="Adekoya E."/>
            <person name="Ait-zahra M."/>
            <person name="Allen N."/>
            <person name="Allen T."/>
            <person name="An P."/>
            <person name="Anderson M."/>
            <person name="Anderson S."/>
            <person name="Arachchi H."/>
            <person name="Armbruster J."/>
            <person name="Bachantsang P."/>
            <person name="Baldwin J."/>
            <person name="Barry A."/>
            <person name="Bayul T."/>
            <person name="Blitshsteyn B."/>
            <person name="Bloom T."/>
            <person name="Blye J."/>
            <person name="Boguslavskiy L."/>
            <person name="Borowsky M."/>
            <person name="Boukhgalter B."/>
            <person name="Brunache A."/>
            <person name="Butler J."/>
            <person name="Calixte N."/>
            <person name="Calvo S."/>
            <person name="Camarata J."/>
            <person name="Campo K."/>
            <person name="Chang J."/>
            <person name="Cheshatsang Y."/>
            <person name="Citroen M."/>
            <person name="Collymore A."/>
            <person name="Considine T."/>
            <person name="Cook A."/>
            <person name="Cooke P."/>
            <person name="Corum B."/>
            <person name="Cuomo C."/>
            <person name="David R."/>
            <person name="Dawoe T."/>
            <person name="Degray S."/>
            <person name="Dodge S."/>
            <person name="Dooley K."/>
            <person name="Dorje P."/>
            <person name="Dorjee K."/>
            <person name="Dorris L."/>
            <person name="Duffey N."/>
            <person name="Dupes A."/>
            <person name="Elkins T."/>
            <person name="Engels R."/>
            <person name="Erickson J."/>
            <person name="Farina A."/>
            <person name="Faro S."/>
            <person name="Ferreira P."/>
            <person name="Fischer H."/>
            <person name="Fitzgerald M."/>
            <person name="Foley K."/>
            <person name="Gage D."/>
            <person name="Galagan J."/>
            <person name="Gearin G."/>
            <person name="Gnerre S."/>
            <person name="Gnirke A."/>
            <person name="Goyette A."/>
            <person name="Graham J."/>
            <person name="Grandbois E."/>
            <person name="Gyaltsen K."/>
            <person name="Hafez N."/>
            <person name="Hagopian D."/>
            <person name="Hagos B."/>
            <person name="Hall J."/>
            <person name="Hatcher B."/>
            <person name="Heller A."/>
            <person name="Higgins H."/>
            <person name="Honan T."/>
            <person name="Horn A."/>
            <person name="Houde N."/>
            <person name="Hughes L."/>
            <person name="Hulme W."/>
            <person name="Husby E."/>
            <person name="Iliev I."/>
            <person name="Jaffe D."/>
            <person name="Jones C."/>
            <person name="Kamal M."/>
            <person name="Kamat A."/>
            <person name="Kamvysselis M."/>
            <person name="Karlsson E."/>
            <person name="Kells C."/>
            <person name="Kieu A."/>
            <person name="Kisner P."/>
            <person name="Kodira C."/>
            <person name="Kulbokas E."/>
            <person name="Labutti K."/>
            <person name="Lama D."/>
            <person name="Landers T."/>
            <person name="Leger J."/>
            <person name="Levine S."/>
            <person name="Lewis D."/>
            <person name="Lewis T."/>
            <person name="Lindblad-toh K."/>
            <person name="Liu X."/>
            <person name="Lokyitsang T."/>
            <person name="Lokyitsang Y."/>
            <person name="Lucien O."/>
            <person name="Lui A."/>
            <person name="Ma L.J."/>
            <person name="Mabbitt R."/>
            <person name="Macdonald J."/>
            <person name="Maclean C."/>
            <person name="Major J."/>
            <person name="Manning J."/>
            <person name="Marabella R."/>
            <person name="Maru K."/>
            <person name="Matthews C."/>
            <person name="Mauceli E."/>
            <person name="Mccarthy M."/>
            <person name="Mcdonough S."/>
            <person name="Mcghee T."/>
            <person name="Meldrim J."/>
            <person name="Meneus L."/>
            <person name="Mesirov J."/>
            <person name="Mihalev A."/>
            <person name="Mihova T."/>
            <person name="Mikkelsen T."/>
            <person name="Mlenga V."/>
            <person name="Moru K."/>
            <person name="Mozes J."/>
            <person name="Mulrain L."/>
            <person name="Munson G."/>
            <person name="Naylor J."/>
            <person name="Newes C."/>
            <person name="Nguyen C."/>
            <person name="Nguyen N."/>
            <person name="Nguyen T."/>
            <person name="Nicol R."/>
            <person name="Nielsen C."/>
            <person name="Nizzari M."/>
            <person name="Norbu C."/>
            <person name="Norbu N."/>
            <person name="O'donnell P."/>
            <person name="Okoawo O."/>
            <person name="O'leary S."/>
            <person name="Omotosho B."/>
            <person name="O'neill K."/>
            <person name="Osman S."/>
            <person name="Parker S."/>
            <person name="Perrin D."/>
            <person name="Phunkhang P."/>
            <person name="Piqani B."/>
            <person name="Purcell S."/>
            <person name="Rachupka T."/>
            <person name="Ramasamy U."/>
            <person name="Rameau R."/>
            <person name="Ray V."/>
            <person name="Raymond C."/>
            <person name="Retta R."/>
            <person name="Richardson S."/>
            <person name="Rise C."/>
            <person name="Rodriguez J."/>
            <person name="Rogers J."/>
            <person name="Rogov P."/>
            <person name="Rutman M."/>
            <person name="Schupbach R."/>
            <person name="Seaman C."/>
            <person name="Settipalli S."/>
            <person name="Sharpe T."/>
            <person name="Sheridan J."/>
            <person name="Sherpa N."/>
            <person name="Shi J."/>
            <person name="Smirnov S."/>
            <person name="Smith C."/>
            <person name="Sougnez C."/>
            <person name="Spencer B."/>
            <person name="Stalker J."/>
            <person name="Stange-thomann N."/>
            <person name="Stavropoulos S."/>
            <person name="Stetson K."/>
            <person name="Stone C."/>
            <person name="Stone S."/>
            <person name="Stubbs M."/>
            <person name="Talamas J."/>
            <person name="Tchuinga P."/>
            <person name="Tenzing P."/>
            <person name="Tesfaye S."/>
            <person name="Theodore J."/>
            <person name="Thoulutsang Y."/>
            <person name="Topham K."/>
            <person name="Towey S."/>
            <person name="Tsamla T."/>
            <person name="Tsomo N."/>
            <person name="Vallee D."/>
            <person name="Vassiliev H."/>
            <person name="Venkataraman V."/>
            <person name="Vinson J."/>
            <person name="Vo A."/>
            <person name="Wade C."/>
            <person name="Wang S."/>
            <person name="Wangchuk T."/>
            <person name="Wangdi T."/>
            <person name="Whittaker C."/>
            <person name="Wilkinson J."/>
            <person name="Wu Y."/>
            <person name="Wyman D."/>
            <person name="Yadav S."/>
            <person name="Yang S."/>
            <person name="Yang X."/>
            <person name="Yeager S."/>
            <person name="Yee E."/>
            <person name="Young G."/>
            <person name="Zainoun J."/>
            <person name="Zembeck L."/>
            <person name="Zimmer A."/>
            <person name="Zody M."/>
            <person name="Lander E."/>
        </authorList>
    </citation>
    <scope>NUCLEOTIDE SEQUENCE [LARGE SCALE GENOMIC DNA]</scope>
</reference>
<evidence type="ECO:0000256" key="5">
    <source>
        <dbReference type="ARBA" id="ARBA00022679"/>
    </source>
</evidence>
<protein>
    <recommendedName>
        <fullName evidence="2">tRNA (cytosine(34)-C(5))-methyltransferase</fullName>
        <ecNumber evidence="2">2.1.1.203</ecNumber>
    </recommendedName>
    <alternativeName>
        <fullName evidence="11">NOL1/NOP2/Sun domain family member 2</fullName>
    </alternativeName>
    <alternativeName>
        <fullName evidence="12">mRNA cytosine C(5)-methyltransferase</fullName>
    </alternativeName>
    <alternativeName>
        <fullName evidence="10">tRNA cytosine C(5)-methyltransferase</fullName>
    </alternativeName>
</protein>
<comment type="similarity">
    <text evidence="18">Belongs to the class I-like SAM-binding methyltransferase superfamily. RsmB/NOP family.</text>
</comment>
<evidence type="ECO:0000256" key="16">
    <source>
        <dbReference type="ARBA" id="ARBA00049323"/>
    </source>
</evidence>
<reference evidence="21" key="3">
    <citation type="submission" date="2025-09" db="UniProtKB">
        <authorList>
            <consortium name="Ensembl"/>
        </authorList>
    </citation>
    <scope>IDENTIFICATION</scope>
</reference>
<dbReference type="STRING" id="51511.ENSCSAVP00000002870"/>
<evidence type="ECO:0000259" key="20">
    <source>
        <dbReference type="PROSITE" id="PS51686"/>
    </source>
</evidence>
<feature type="region of interest" description="Disordered" evidence="19">
    <location>
        <begin position="401"/>
        <end position="428"/>
    </location>
</feature>
<feature type="binding site" evidence="18">
    <location>
        <position position="180"/>
    </location>
    <ligand>
        <name>S-adenosyl-L-methionine</name>
        <dbReference type="ChEBI" id="CHEBI:59789"/>
    </ligand>
</feature>
<dbReference type="SUPFAM" id="SSF53335">
    <property type="entry name" value="S-adenosyl-L-methionine-dependent methyltransferases"/>
    <property type="match status" value="1"/>
</dbReference>
<evidence type="ECO:0000256" key="18">
    <source>
        <dbReference type="PROSITE-ProRule" id="PRU01023"/>
    </source>
</evidence>
<reference evidence="21" key="2">
    <citation type="submission" date="2025-08" db="UniProtKB">
        <authorList>
            <consortium name="Ensembl"/>
        </authorList>
    </citation>
    <scope>IDENTIFICATION</scope>
</reference>
<organism evidence="21 22">
    <name type="scientific">Ciona savignyi</name>
    <name type="common">Pacific transparent sea squirt</name>
    <dbReference type="NCBI Taxonomy" id="51511"/>
    <lineage>
        <taxon>Eukaryota</taxon>
        <taxon>Metazoa</taxon>
        <taxon>Chordata</taxon>
        <taxon>Tunicata</taxon>
        <taxon>Ascidiacea</taxon>
        <taxon>Phlebobranchia</taxon>
        <taxon>Cionidae</taxon>
        <taxon>Ciona</taxon>
    </lineage>
</organism>
<keyword evidence="22" id="KW-1185">Reference proteome</keyword>
<dbReference type="PROSITE" id="PS51686">
    <property type="entry name" value="SAM_MT_RSMB_NOP"/>
    <property type="match status" value="1"/>
</dbReference>
<dbReference type="PRINTS" id="PR02011">
    <property type="entry name" value="RCMTNCL1"/>
</dbReference>
<evidence type="ECO:0000256" key="3">
    <source>
        <dbReference type="ARBA" id="ARBA00022555"/>
    </source>
</evidence>
<dbReference type="InterPro" id="IPR057286">
    <property type="entry name" value="PUA_NSUN2"/>
</dbReference>
<keyword evidence="4 18" id="KW-0489">Methyltransferase</keyword>
<feature type="binding site" evidence="18">
    <location>
        <position position="234"/>
    </location>
    <ligand>
        <name>S-adenosyl-L-methionine</name>
        <dbReference type="ChEBI" id="CHEBI:59789"/>
    </ligand>
</feature>
<dbReference type="PRINTS" id="PR02008">
    <property type="entry name" value="RCMTFAMILY"/>
</dbReference>
<dbReference type="GeneTree" id="ENSGT00940000153665"/>
<evidence type="ECO:0000256" key="14">
    <source>
        <dbReference type="ARBA" id="ARBA00048936"/>
    </source>
</evidence>
<evidence type="ECO:0000256" key="6">
    <source>
        <dbReference type="ARBA" id="ARBA00022691"/>
    </source>
</evidence>
<keyword evidence="6 18" id="KW-0949">S-adenosyl-L-methionine</keyword>
<evidence type="ECO:0000256" key="7">
    <source>
        <dbReference type="ARBA" id="ARBA00022694"/>
    </source>
</evidence>
<keyword evidence="7" id="KW-0819">tRNA processing</keyword>
<dbReference type="SMR" id="H2YC22"/>
<dbReference type="GO" id="GO:0016428">
    <property type="term" value="F:tRNA (cytidine-5-)-methyltransferase activity"/>
    <property type="evidence" value="ECO:0007669"/>
    <property type="project" value="InterPro"/>
</dbReference>
<evidence type="ECO:0000256" key="19">
    <source>
        <dbReference type="SAM" id="MobiDB-lite"/>
    </source>
</evidence>
<keyword evidence="5 18" id="KW-0808">Transferase</keyword>
<feature type="active site" description="Nucleophile" evidence="18">
    <location>
        <position position="287"/>
    </location>
</feature>
<feature type="region of interest" description="Disordered" evidence="19">
    <location>
        <begin position="633"/>
        <end position="677"/>
    </location>
</feature>
<feature type="domain" description="SAM-dependent MTase RsmB/NOP-type" evidence="20">
    <location>
        <begin position="31"/>
        <end position="394"/>
    </location>
</feature>
<dbReference type="Ensembl" id="ENSCSAVT00000002914.1">
    <property type="protein sequence ID" value="ENSCSAVP00000002870.1"/>
    <property type="gene ID" value="ENSCSAVG00000001710.1"/>
</dbReference>
<feature type="binding site" evidence="18">
    <location>
        <begin position="149"/>
        <end position="155"/>
    </location>
    <ligand>
        <name>S-adenosyl-L-methionine</name>
        <dbReference type="ChEBI" id="CHEBI:59789"/>
    </ligand>
</feature>
<evidence type="ECO:0000256" key="13">
    <source>
        <dbReference type="ARBA" id="ARBA00048755"/>
    </source>
</evidence>
<comment type="catalytic activity">
    <reaction evidence="14">
        <text>cytidine(50) in tRNA + S-adenosyl-L-methionine = 5-methylcytidine(50) in tRNA + S-adenosyl-L-homocysteine + H(+)</text>
        <dbReference type="Rhea" id="RHEA:61488"/>
        <dbReference type="Rhea" id="RHEA-COMP:15838"/>
        <dbReference type="Rhea" id="RHEA-COMP:15839"/>
        <dbReference type="ChEBI" id="CHEBI:15378"/>
        <dbReference type="ChEBI" id="CHEBI:57856"/>
        <dbReference type="ChEBI" id="CHEBI:59789"/>
        <dbReference type="ChEBI" id="CHEBI:74483"/>
        <dbReference type="ChEBI" id="CHEBI:82748"/>
    </reaction>
    <physiologicalReaction direction="left-to-right" evidence="14">
        <dbReference type="Rhea" id="RHEA:61489"/>
    </physiologicalReaction>
</comment>
<dbReference type="PANTHER" id="PTHR22808">
    <property type="entry name" value="NCL1 YEAST -RELATED NOL1/NOP2/FMU SUN DOMAIN-CONTAINING"/>
    <property type="match status" value="1"/>
</dbReference>
<dbReference type="FunCoup" id="H2YC22">
    <property type="interactions" value="594"/>
</dbReference>
<dbReference type="Proteomes" id="UP000007875">
    <property type="component" value="Unassembled WGS sequence"/>
</dbReference>
<dbReference type="AlphaFoldDB" id="H2YC22"/>
<feature type="compositionally biased region" description="Basic and acidic residues" evidence="19">
    <location>
        <begin position="637"/>
        <end position="669"/>
    </location>
</feature>
<evidence type="ECO:0000256" key="15">
    <source>
        <dbReference type="ARBA" id="ARBA00049286"/>
    </source>
</evidence>
<keyword evidence="3" id="KW-0820">tRNA-binding</keyword>
<dbReference type="GO" id="GO:0030488">
    <property type="term" value="P:tRNA methylation"/>
    <property type="evidence" value="ECO:0007669"/>
    <property type="project" value="UniProtKB-ARBA"/>
</dbReference>
<evidence type="ECO:0000256" key="12">
    <source>
        <dbReference type="ARBA" id="ARBA00032819"/>
    </source>
</evidence>
<comment type="catalytic activity">
    <reaction evidence="16">
        <text>cytidine(48) in tRNA + S-adenosyl-L-methionine = 5-methylcytidine(48) in tRNA + S-adenosyl-L-homocysteine + H(+)</text>
        <dbReference type="Rhea" id="RHEA:42948"/>
        <dbReference type="Rhea" id="RHEA-COMP:10293"/>
        <dbReference type="Rhea" id="RHEA-COMP:10297"/>
        <dbReference type="ChEBI" id="CHEBI:15378"/>
        <dbReference type="ChEBI" id="CHEBI:57856"/>
        <dbReference type="ChEBI" id="CHEBI:59789"/>
        <dbReference type="ChEBI" id="CHEBI:74483"/>
        <dbReference type="ChEBI" id="CHEBI:82748"/>
    </reaction>
    <physiologicalReaction direction="left-to-right" evidence="16">
        <dbReference type="Rhea" id="RHEA:42949"/>
    </physiologicalReaction>
</comment>
<dbReference type="InterPro" id="IPR057285">
    <property type="entry name" value="Pre-PUA_NSUN2"/>
</dbReference>
<dbReference type="OMA" id="QLFTEYV"/>
<evidence type="ECO:0000256" key="10">
    <source>
        <dbReference type="ARBA" id="ARBA00032179"/>
    </source>
</evidence>
<name>H2YC22_CIOSA</name>
<keyword evidence="8 18" id="KW-0694">RNA-binding</keyword>
<feature type="binding site" evidence="18">
    <location>
        <position position="207"/>
    </location>
    <ligand>
        <name>S-adenosyl-L-methionine</name>
        <dbReference type="ChEBI" id="CHEBI:59789"/>
    </ligand>
</feature>
<evidence type="ECO:0000256" key="17">
    <source>
        <dbReference type="ARBA" id="ARBA00049365"/>
    </source>
</evidence>
<dbReference type="Pfam" id="PF01189">
    <property type="entry name" value="Methyltr_RsmB-F"/>
    <property type="match status" value="1"/>
</dbReference>
<evidence type="ECO:0000256" key="4">
    <source>
        <dbReference type="ARBA" id="ARBA00022603"/>
    </source>
</evidence>
<dbReference type="InParanoid" id="H2YC22"/>
<sequence>GSYKDIKKENEKYEHYYKEQKCFDVSQFDQFLEAMKRPLPAVFRITGYKKHAKQLLKNMKRNHFEDLTEMVIGEETIKPPVPLPWYPDELAWQTDLNRGQIRKVPQLQNFHSFLIAESESGHITRQEAVSMIPPLLLDVRSHHKVLDMCAAPGSKTAQIVELLHRDENNAIPDGICVANDKDNKRCYMLVHQIGRLHSPSTIIVNHDASNFPEILVKNDVGEEIPLRYDRVLCDVPCSGDGTMRKNTDVWVKWNQANAIYLHRTQYRILLRGLELLGSGGQLVYSTCSLNPIEDEAVVAAAIQHCGGAVEVIDADLPGLKWSPGVSKWRVMDRDMNWYETHDEVPENKKKNLSYSMFPPGGQDVMEKMHLERCMRLLPHQQDTGGFFVAVLRKTKPLPWQKDEAKMETKSETNGSETKIQAPPRKKRKWEPGFKEDPFVFLSSKDEATSSQITSFFGLKDFPMDQVLTRTTSEKKKQLYFVSKLVKNIVETNIDHVKVINTGVRVFSRSANTQNDLECEFRLVQDGSECIEPFMATRVVPIQIEDVKRFLLEEQPKYEDLSEQLREKLKDVAPGSMIYKYQPENDDADVACELLLCGWRGTFSSRLYMNNHERMHFLNMLGVPVPKHLLPNTNARRARAEEGEKKEEKENGGEEEKKENGMEGEKKEEKENEEMEED</sequence>
<dbReference type="InterPro" id="IPR023270">
    <property type="entry name" value="RCMT_NCL1"/>
</dbReference>